<organism evidence="6 7">
    <name type="scientific">Xanthomonas euvesicatoria</name>
    <dbReference type="NCBI Taxonomy" id="456327"/>
    <lineage>
        <taxon>Bacteria</taxon>
        <taxon>Pseudomonadati</taxon>
        <taxon>Pseudomonadota</taxon>
        <taxon>Gammaproteobacteria</taxon>
        <taxon>Lysobacterales</taxon>
        <taxon>Lysobacteraceae</taxon>
        <taxon>Xanthomonas</taxon>
    </lineage>
</organism>
<dbReference type="Pfam" id="PF03466">
    <property type="entry name" value="LysR_substrate"/>
    <property type="match status" value="1"/>
</dbReference>
<name>A0AAW3U9X1_XANEU</name>
<dbReference type="PANTHER" id="PTHR30537:SF5">
    <property type="entry name" value="HTH-TYPE TRANSCRIPTIONAL ACTIVATOR TTDR-RELATED"/>
    <property type="match status" value="1"/>
</dbReference>
<feature type="domain" description="HTH lysR-type" evidence="5">
    <location>
        <begin position="161"/>
        <end position="218"/>
    </location>
</feature>
<dbReference type="InterPro" id="IPR000847">
    <property type="entry name" value="LysR_HTH_N"/>
</dbReference>
<dbReference type="SUPFAM" id="SSF46785">
    <property type="entry name" value="Winged helix' DNA-binding domain"/>
    <property type="match status" value="1"/>
</dbReference>
<proteinExistence type="inferred from homology"/>
<dbReference type="EMBL" id="JACHNL010000017">
    <property type="protein sequence ID" value="MBB4725976.1"/>
    <property type="molecule type" value="Genomic_DNA"/>
</dbReference>
<keyword evidence="2" id="KW-0805">Transcription regulation</keyword>
<keyword evidence="3 6" id="KW-0238">DNA-binding</keyword>
<sequence>MEIVQAVRNASELAVIHRNALGKCAEPTHCAHDAVTDPKTRGAGPDRCNHTDQFCTQHEWKRQRENLAHDTAADFPVDAVDAVDAGSVDADQHLAVPSKGFGDGGHFGGVGAAVGPDQYSALRGAHDSCSSGVAVTRPYAVAQLIRRRQDVDAWFQIWNTMDLNALIDFALVAANQGLGKASRASGRSKATLSRSIAELEVQLGVRLVERSARGLKLTEAGQLLMDRTEVPLSEVAEAMAAAREGLSVPRGRLRVASPVLFSQLAMGRIGAKFCAAYPEITLEVAAEDRTVDLVEEQFDVAIRINPSPDSSLVGRCFAKDRLVVVAAPGIAMPTSGALTSVPAVVMSSFQPTTWALDDGRLVLEPIPRLRFSSFLMVRDAAIAGGGVALLPQSIAWNQLARGELVQWGTISGVEPALWVLHTSRRLAAPKVRAFVDFMCDRYPDVSLVLKG</sequence>
<evidence type="ECO:0000256" key="4">
    <source>
        <dbReference type="ARBA" id="ARBA00023163"/>
    </source>
</evidence>
<keyword evidence="4" id="KW-0804">Transcription</keyword>
<dbReference type="Gene3D" id="1.10.10.10">
    <property type="entry name" value="Winged helix-like DNA-binding domain superfamily/Winged helix DNA-binding domain"/>
    <property type="match status" value="1"/>
</dbReference>
<protein>
    <submittedName>
        <fullName evidence="6">DNA-binding transcriptional LysR family regulator</fullName>
    </submittedName>
</protein>
<evidence type="ECO:0000313" key="7">
    <source>
        <dbReference type="Proteomes" id="UP000576603"/>
    </source>
</evidence>
<accession>A0AAW3U9X1</accession>
<dbReference type="CDD" id="cd08422">
    <property type="entry name" value="PBP2_CrgA_like"/>
    <property type="match status" value="1"/>
</dbReference>
<dbReference type="GO" id="GO:0006351">
    <property type="term" value="P:DNA-templated transcription"/>
    <property type="evidence" value="ECO:0007669"/>
    <property type="project" value="TreeGrafter"/>
</dbReference>
<dbReference type="Proteomes" id="UP000576603">
    <property type="component" value="Unassembled WGS sequence"/>
</dbReference>
<dbReference type="Gene3D" id="3.40.190.290">
    <property type="match status" value="1"/>
</dbReference>
<evidence type="ECO:0000256" key="3">
    <source>
        <dbReference type="ARBA" id="ARBA00023125"/>
    </source>
</evidence>
<dbReference type="AlphaFoldDB" id="A0AAW3U9X1"/>
<dbReference type="InterPro" id="IPR058163">
    <property type="entry name" value="LysR-type_TF_proteobact-type"/>
</dbReference>
<dbReference type="Pfam" id="PF00126">
    <property type="entry name" value="HTH_1"/>
    <property type="match status" value="1"/>
</dbReference>
<evidence type="ECO:0000313" key="6">
    <source>
        <dbReference type="EMBL" id="MBB4725976.1"/>
    </source>
</evidence>
<comment type="similarity">
    <text evidence="1">Belongs to the LysR transcriptional regulatory family.</text>
</comment>
<dbReference type="GO" id="GO:0003700">
    <property type="term" value="F:DNA-binding transcription factor activity"/>
    <property type="evidence" value="ECO:0007669"/>
    <property type="project" value="InterPro"/>
</dbReference>
<dbReference type="InterPro" id="IPR005119">
    <property type="entry name" value="LysR_subst-bd"/>
</dbReference>
<dbReference type="SUPFAM" id="SSF53850">
    <property type="entry name" value="Periplasmic binding protein-like II"/>
    <property type="match status" value="1"/>
</dbReference>
<dbReference type="PANTHER" id="PTHR30537">
    <property type="entry name" value="HTH-TYPE TRANSCRIPTIONAL REGULATOR"/>
    <property type="match status" value="1"/>
</dbReference>
<dbReference type="InterPro" id="IPR036388">
    <property type="entry name" value="WH-like_DNA-bd_sf"/>
</dbReference>
<evidence type="ECO:0000256" key="1">
    <source>
        <dbReference type="ARBA" id="ARBA00009437"/>
    </source>
</evidence>
<gene>
    <name evidence="6" type="ORF">FHY32_004390</name>
</gene>
<dbReference type="GO" id="GO:0043565">
    <property type="term" value="F:sequence-specific DNA binding"/>
    <property type="evidence" value="ECO:0007669"/>
    <property type="project" value="TreeGrafter"/>
</dbReference>
<dbReference type="InterPro" id="IPR036390">
    <property type="entry name" value="WH_DNA-bd_sf"/>
</dbReference>
<evidence type="ECO:0000259" key="5">
    <source>
        <dbReference type="PROSITE" id="PS50931"/>
    </source>
</evidence>
<evidence type="ECO:0000256" key="2">
    <source>
        <dbReference type="ARBA" id="ARBA00023015"/>
    </source>
</evidence>
<reference evidence="6 7" key="1">
    <citation type="submission" date="2020-08" db="EMBL/GenBank/DDBJ databases">
        <title>Studying the diversity of plant-associated saprophytic bacteria and their role in host health and plant-pathogen interactions.</title>
        <authorList>
            <person name="Potnis N."/>
        </authorList>
    </citation>
    <scope>NUCLEOTIDE SEQUENCE [LARGE SCALE GENOMIC DNA]</scope>
    <source>
        <strain evidence="6 7">CFBP 7922</strain>
    </source>
</reference>
<dbReference type="PROSITE" id="PS50931">
    <property type="entry name" value="HTH_LYSR"/>
    <property type="match status" value="1"/>
</dbReference>
<comment type="caution">
    <text evidence="6">The sequence shown here is derived from an EMBL/GenBank/DDBJ whole genome shotgun (WGS) entry which is preliminary data.</text>
</comment>